<proteinExistence type="predicted"/>
<gene>
    <name evidence="1" type="ORF">RI845_14290</name>
</gene>
<dbReference type="EMBL" id="CP134146">
    <property type="protein sequence ID" value="WNC67682.1"/>
    <property type="molecule type" value="Genomic_DNA"/>
</dbReference>
<evidence type="ECO:0000313" key="2">
    <source>
        <dbReference type="Proteomes" id="UP001248581"/>
    </source>
</evidence>
<organism evidence="1 2">
    <name type="scientific">Thalassotalea nanhaiensis</name>
    <dbReference type="NCBI Taxonomy" id="3065648"/>
    <lineage>
        <taxon>Bacteria</taxon>
        <taxon>Pseudomonadati</taxon>
        <taxon>Pseudomonadota</taxon>
        <taxon>Gammaproteobacteria</taxon>
        <taxon>Alteromonadales</taxon>
        <taxon>Colwelliaceae</taxon>
        <taxon>Thalassotalea</taxon>
    </lineage>
</organism>
<dbReference type="InterPro" id="IPR022069">
    <property type="entry name" value="DUF3622"/>
</dbReference>
<dbReference type="RefSeq" id="WP_348386841.1">
    <property type="nucleotide sequence ID" value="NZ_CP134146.1"/>
</dbReference>
<reference evidence="2" key="1">
    <citation type="submission" date="2023-09" db="EMBL/GenBank/DDBJ databases">
        <authorList>
            <person name="Li S."/>
            <person name="Li X."/>
            <person name="Zhang C."/>
            <person name="Zhao Z."/>
        </authorList>
    </citation>
    <scope>NUCLEOTIDE SEQUENCE [LARGE SCALE GENOMIC DNA]</scope>
    <source>
        <strain evidence="2">SQ345</strain>
    </source>
</reference>
<evidence type="ECO:0000313" key="1">
    <source>
        <dbReference type="EMBL" id="WNC67682.1"/>
    </source>
</evidence>
<accession>A0ABY9TFZ2</accession>
<name>A0ABY9TFZ2_9GAMM</name>
<protein>
    <submittedName>
        <fullName evidence="1">DUF3622 domain-containing protein</fullName>
    </submittedName>
</protein>
<dbReference type="Proteomes" id="UP001248581">
    <property type="component" value="Chromosome"/>
</dbReference>
<sequence length="119" mass="13582">MAKSQKYSVNVVEQGDKTWIAKIERQITSKKKVVSKQQEGFSSEAEATTWAEQELATFISAQQTSNKRHGEQRSIRDEKADILAEKQETAKFERKEKARARALGLDMPMFDDSDDAEQE</sequence>
<keyword evidence="2" id="KW-1185">Reference proteome</keyword>
<dbReference type="Pfam" id="PF12286">
    <property type="entry name" value="DUF3622"/>
    <property type="match status" value="1"/>
</dbReference>